<evidence type="ECO:0000313" key="2">
    <source>
        <dbReference type="EMBL" id="PTM47814.1"/>
    </source>
</evidence>
<name>A0A2T4YVH3_9SPHN</name>
<gene>
    <name evidence="2" type="ORF">C8J24_1217</name>
</gene>
<evidence type="ECO:0000256" key="1">
    <source>
        <dbReference type="SAM" id="Phobius"/>
    </source>
</evidence>
<reference evidence="2 3" key="1">
    <citation type="submission" date="2018-04" db="EMBL/GenBank/DDBJ databases">
        <title>Genomic Encyclopedia of Type Strains, Phase III (KMG-III): the genomes of soil and plant-associated and newly described type strains.</title>
        <authorList>
            <person name="Whitman W."/>
        </authorList>
    </citation>
    <scope>NUCLEOTIDE SEQUENCE [LARGE SCALE GENOMIC DNA]</scope>
    <source>
        <strain evidence="2 3">NW12</strain>
    </source>
</reference>
<feature type="transmembrane region" description="Helical" evidence="1">
    <location>
        <begin position="43"/>
        <end position="63"/>
    </location>
</feature>
<keyword evidence="1" id="KW-0812">Transmembrane</keyword>
<proteinExistence type="predicted"/>
<comment type="caution">
    <text evidence="2">The sequence shown here is derived from an EMBL/GenBank/DDBJ whole genome shotgun (WGS) entry which is preliminary data.</text>
</comment>
<keyword evidence="1" id="KW-0472">Membrane</keyword>
<organism evidence="2 3">
    <name type="scientific">Sphingomonas aerolata</name>
    <dbReference type="NCBI Taxonomy" id="185951"/>
    <lineage>
        <taxon>Bacteria</taxon>
        <taxon>Pseudomonadati</taxon>
        <taxon>Pseudomonadota</taxon>
        <taxon>Alphaproteobacteria</taxon>
        <taxon>Sphingomonadales</taxon>
        <taxon>Sphingomonadaceae</taxon>
        <taxon>Sphingomonas</taxon>
    </lineage>
</organism>
<dbReference type="EMBL" id="PZZN01000001">
    <property type="protein sequence ID" value="PTM47814.1"/>
    <property type="molecule type" value="Genomic_DNA"/>
</dbReference>
<keyword evidence="3" id="KW-1185">Reference proteome</keyword>
<protein>
    <submittedName>
        <fullName evidence="2">Uncharacterized protein</fullName>
    </submittedName>
</protein>
<sequence length="64" mass="7515">MRPRHFFSKQFDMEIVEDYSKEEADRDSAGQPKWLNRLIQMNLLLMILLIGVPLLLYCIGMSAK</sequence>
<dbReference type="Proteomes" id="UP000240996">
    <property type="component" value="Unassembled WGS sequence"/>
</dbReference>
<dbReference type="AlphaFoldDB" id="A0A2T4YVH3"/>
<keyword evidence="1" id="KW-1133">Transmembrane helix</keyword>
<evidence type="ECO:0000313" key="3">
    <source>
        <dbReference type="Proteomes" id="UP000240996"/>
    </source>
</evidence>
<accession>A0A2T4YVH3</accession>